<dbReference type="PANTHER" id="PTHR37811">
    <property type="entry name" value="BLL5343 PROTEIN"/>
    <property type="match status" value="1"/>
</dbReference>
<organism evidence="2 3">
    <name type="scientific">Gottfriedia luciferensis</name>
    <dbReference type="NCBI Taxonomy" id="178774"/>
    <lineage>
        <taxon>Bacteria</taxon>
        <taxon>Bacillati</taxon>
        <taxon>Bacillota</taxon>
        <taxon>Bacilli</taxon>
        <taxon>Bacillales</taxon>
        <taxon>Bacillaceae</taxon>
        <taxon>Gottfriedia</taxon>
    </lineage>
</organism>
<gene>
    <name evidence="2" type="ORF">BED47_19750</name>
</gene>
<reference evidence="2 3" key="1">
    <citation type="submission" date="2016-07" db="EMBL/GenBank/DDBJ databases">
        <authorList>
            <person name="Townsley L."/>
            <person name="Shank E.A."/>
        </authorList>
    </citation>
    <scope>NUCLEOTIDE SEQUENCE [LARGE SCALE GENOMIC DNA]</scope>
    <source>
        <strain evidence="2 3">CH01</strain>
    </source>
</reference>
<evidence type="ECO:0000313" key="3">
    <source>
        <dbReference type="Proteomes" id="UP000094580"/>
    </source>
</evidence>
<dbReference type="InterPro" id="IPR007138">
    <property type="entry name" value="ABM_dom"/>
</dbReference>
<proteinExistence type="predicted"/>
<comment type="caution">
    <text evidence="2">The sequence shown here is derived from an EMBL/GenBank/DDBJ whole genome shotgun (WGS) entry which is preliminary data.</text>
</comment>
<dbReference type="Proteomes" id="UP000094580">
    <property type="component" value="Unassembled WGS sequence"/>
</dbReference>
<name>A0ABX2ZV82_9BACI</name>
<dbReference type="EMBL" id="MDKC01000008">
    <property type="protein sequence ID" value="ODG92442.1"/>
    <property type="molecule type" value="Genomic_DNA"/>
</dbReference>
<dbReference type="SUPFAM" id="SSF54909">
    <property type="entry name" value="Dimeric alpha+beta barrel"/>
    <property type="match status" value="1"/>
</dbReference>
<sequence length="108" mass="12398">MSSFAKTPKPPYFAVIFCSKRTDGDNGYSKMSDKMVELASSQQGFLGVESARDHEMGITVSYWESLDAIKTWKEHAAHKVAQERGKKDWYESFALRVCKVEKDNFFEM</sequence>
<dbReference type="PANTHER" id="PTHR37811:SF2">
    <property type="entry name" value="ABM DOMAIN-CONTAINING PROTEIN"/>
    <property type="match status" value="1"/>
</dbReference>
<dbReference type="Pfam" id="PF03992">
    <property type="entry name" value="ABM"/>
    <property type="match status" value="1"/>
</dbReference>
<feature type="domain" description="ABM" evidence="1">
    <location>
        <begin position="33"/>
        <end position="84"/>
    </location>
</feature>
<evidence type="ECO:0000259" key="1">
    <source>
        <dbReference type="Pfam" id="PF03992"/>
    </source>
</evidence>
<accession>A0ABX2ZV82</accession>
<keyword evidence="3" id="KW-1185">Reference proteome</keyword>
<evidence type="ECO:0000313" key="2">
    <source>
        <dbReference type="EMBL" id="ODG92442.1"/>
    </source>
</evidence>
<dbReference type="InterPro" id="IPR011008">
    <property type="entry name" value="Dimeric_a/b-barrel"/>
</dbReference>
<dbReference type="RefSeq" id="WP_069033301.1">
    <property type="nucleotide sequence ID" value="NZ_MDKC01000008.1"/>
</dbReference>
<dbReference type="Gene3D" id="3.30.70.100">
    <property type="match status" value="1"/>
</dbReference>
<dbReference type="InterPro" id="IPR052936">
    <property type="entry name" value="Jasmonate_Hydroxylase-like"/>
</dbReference>
<protein>
    <submittedName>
        <fullName evidence="2">JEMB protein</fullName>
    </submittedName>
</protein>